<dbReference type="AlphaFoldDB" id="A0A0D0AWT4"/>
<dbReference type="HOGENOM" id="CLU_2723870_0_0_1"/>
<evidence type="ECO:0000313" key="1">
    <source>
        <dbReference type="EMBL" id="KIK42304.1"/>
    </source>
</evidence>
<dbReference type="EMBL" id="KN835242">
    <property type="protein sequence ID" value="KIK42304.1"/>
    <property type="molecule type" value="Genomic_DNA"/>
</dbReference>
<evidence type="ECO:0000313" key="2">
    <source>
        <dbReference type="Proteomes" id="UP000054485"/>
    </source>
</evidence>
<proteinExistence type="predicted"/>
<dbReference type="Proteomes" id="UP000054485">
    <property type="component" value="Unassembled WGS sequence"/>
</dbReference>
<sequence length="72" mass="8032">MCARTYVSRHSLEYPIKIASSSTFRRFMSAASCPLIRYFSVVLALPPCVVFDEGISFVIVRPSSDTRINALS</sequence>
<accession>A0A0D0AWT4</accession>
<dbReference type="InParanoid" id="A0A0D0AWT4"/>
<name>A0A0D0AWT4_9AGAM</name>
<protein>
    <submittedName>
        <fullName evidence="1">Uncharacterized protein</fullName>
    </submittedName>
</protein>
<reference evidence="1 2" key="1">
    <citation type="submission" date="2014-04" db="EMBL/GenBank/DDBJ databases">
        <authorList>
            <consortium name="DOE Joint Genome Institute"/>
            <person name="Kuo A."/>
            <person name="Ruytinx J."/>
            <person name="Rineau F."/>
            <person name="Colpaert J."/>
            <person name="Kohler A."/>
            <person name="Nagy L.G."/>
            <person name="Floudas D."/>
            <person name="Copeland A."/>
            <person name="Barry K.W."/>
            <person name="Cichocki N."/>
            <person name="Veneault-Fourrey C."/>
            <person name="LaButti K."/>
            <person name="Lindquist E.A."/>
            <person name="Lipzen A."/>
            <person name="Lundell T."/>
            <person name="Morin E."/>
            <person name="Murat C."/>
            <person name="Sun H."/>
            <person name="Tunlid A."/>
            <person name="Henrissat B."/>
            <person name="Grigoriev I.V."/>
            <person name="Hibbett D.S."/>
            <person name="Martin F."/>
            <person name="Nordberg H.P."/>
            <person name="Cantor M.N."/>
            <person name="Hua S.X."/>
        </authorList>
    </citation>
    <scope>NUCLEOTIDE SEQUENCE [LARGE SCALE GENOMIC DNA]</scope>
    <source>
        <strain evidence="1 2">UH-Slu-Lm8-n1</strain>
    </source>
</reference>
<keyword evidence="2" id="KW-1185">Reference proteome</keyword>
<gene>
    <name evidence="1" type="ORF">CY34DRAFT_805049</name>
</gene>
<organism evidence="1 2">
    <name type="scientific">Suillus luteus UH-Slu-Lm8-n1</name>
    <dbReference type="NCBI Taxonomy" id="930992"/>
    <lineage>
        <taxon>Eukaryota</taxon>
        <taxon>Fungi</taxon>
        <taxon>Dikarya</taxon>
        <taxon>Basidiomycota</taxon>
        <taxon>Agaricomycotina</taxon>
        <taxon>Agaricomycetes</taxon>
        <taxon>Agaricomycetidae</taxon>
        <taxon>Boletales</taxon>
        <taxon>Suillineae</taxon>
        <taxon>Suillaceae</taxon>
        <taxon>Suillus</taxon>
    </lineage>
</organism>
<reference evidence="2" key="2">
    <citation type="submission" date="2015-01" db="EMBL/GenBank/DDBJ databases">
        <title>Evolutionary Origins and Diversification of the Mycorrhizal Mutualists.</title>
        <authorList>
            <consortium name="DOE Joint Genome Institute"/>
            <consortium name="Mycorrhizal Genomics Consortium"/>
            <person name="Kohler A."/>
            <person name="Kuo A."/>
            <person name="Nagy L.G."/>
            <person name="Floudas D."/>
            <person name="Copeland A."/>
            <person name="Barry K.W."/>
            <person name="Cichocki N."/>
            <person name="Veneault-Fourrey C."/>
            <person name="LaButti K."/>
            <person name="Lindquist E.A."/>
            <person name="Lipzen A."/>
            <person name="Lundell T."/>
            <person name="Morin E."/>
            <person name="Murat C."/>
            <person name="Riley R."/>
            <person name="Ohm R."/>
            <person name="Sun H."/>
            <person name="Tunlid A."/>
            <person name="Henrissat B."/>
            <person name="Grigoriev I.V."/>
            <person name="Hibbett D.S."/>
            <person name="Martin F."/>
        </authorList>
    </citation>
    <scope>NUCLEOTIDE SEQUENCE [LARGE SCALE GENOMIC DNA]</scope>
    <source>
        <strain evidence="2">UH-Slu-Lm8-n1</strain>
    </source>
</reference>